<name>A0A0W1AIY0_9GAMM</name>
<feature type="domain" description="Transposase IS200-like" evidence="1">
    <location>
        <begin position="9"/>
        <end position="131"/>
    </location>
</feature>
<dbReference type="Proteomes" id="UP000054662">
    <property type="component" value="Unassembled WGS sequence"/>
</dbReference>
<dbReference type="RefSeq" id="WP_058492694.1">
    <property type="nucleotide sequence ID" value="NZ_CBCRUR010000014.1"/>
</dbReference>
<gene>
    <name evidence="2" type="ORF">Lwor_0870</name>
</gene>
<dbReference type="EMBL" id="LNZC01000007">
    <property type="protein sequence ID" value="KTD81192.1"/>
    <property type="molecule type" value="Genomic_DNA"/>
</dbReference>
<proteinExistence type="predicted"/>
<evidence type="ECO:0000259" key="1">
    <source>
        <dbReference type="SMART" id="SM01321"/>
    </source>
</evidence>
<dbReference type="InterPro" id="IPR002686">
    <property type="entry name" value="Transposase_17"/>
</dbReference>
<dbReference type="InterPro" id="IPR036515">
    <property type="entry name" value="Transposase_17_sf"/>
</dbReference>
<dbReference type="AlphaFoldDB" id="A0A0W1AIY0"/>
<dbReference type="InterPro" id="IPR052715">
    <property type="entry name" value="RAYT_transposase"/>
</dbReference>
<dbReference type="NCBIfam" id="NF047646">
    <property type="entry name" value="REP_Tyr_transpos"/>
    <property type="match status" value="1"/>
</dbReference>
<dbReference type="GO" id="GO:0004803">
    <property type="term" value="F:transposase activity"/>
    <property type="evidence" value="ECO:0007669"/>
    <property type="project" value="InterPro"/>
</dbReference>
<dbReference type="Gene3D" id="3.30.70.1290">
    <property type="entry name" value="Transposase IS200-like"/>
    <property type="match status" value="1"/>
</dbReference>
<reference evidence="2 3" key="1">
    <citation type="submission" date="2015-11" db="EMBL/GenBank/DDBJ databases">
        <title>Genomic analysis of 38 Legionella species identifies large and diverse effector repertoires.</title>
        <authorList>
            <person name="Burstein D."/>
            <person name="Amaro F."/>
            <person name="Zusman T."/>
            <person name="Lifshitz Z."/>
            <person name="Cohen O."/>
            <person name="Gilbert J.A."/>
            <person name="Pupko T."/>
            <person name="Shuman H.A."/>
            <person name="Segal G."/>
        </authorList>
    </citation>
    <scope>NUCLEOTIDE SEQUENCE [LARGE SCALE GENOMIC DNA]</scope>
    <source>
        <strain evidence="2 3">ATCC 49508</strain>
    </source>
</reference>
<sequence length="175" mass="20860">MVNYRRNFVSGGTFFFTLTLRNRKSSVLIDQIHLLKEAVQITKAQHLFLIKAYVILPDHLHMIWQLPEGDANYSGRWKKIKALFSKSINKSAFPLSKTRHNEYCLWQRRFWEHTIKDAKDFENHVNYIHYNPIKHGLVECLHHWPHSSFHHYFKTGKISRNWANSVLDPMGRFGE</sequence>
<organism evidence="2 3">
    <name type="scientific">Legionella worsleiensis</name>
    <dbReference type="NCBI Taxonomy" id="45076"/>
    <lineage>
        <taxon>Bacteria</taxon>
        <taxon>Pseudomonadati</taxon>
        <taxon>Pseudomonadota</taxon>
        <taxon>Gammaproteobacteria</taxon>
        <taxon>Legionellales</taxon>
        <taxon>Legionellaceae</taxon>
        <taxon>Legionella</taxon>
    </lineage>
</organism>
<dbReference type="PATRIC" id="fig|45076.6.peg.944"/>
<dbReference type="PANTHER" id="PTHR36966:SF1">
    <property type="entry name" value="REP-ASSOCIATED TYROSINE TRANSPOSASE"/>
    <property type="match status" value="1"/>
</dbReference>
<keyword evidence="3" id="KW-1185">Reference proteome</keyword>
<dbReference type="OrthoDB" id="9794403at2"/>
<protein>
    <submittedName>
        <fullName evidence="2">Transposase IS200 like protein</fullName>
    </submittedName>
</protein>
<dbReference type="GO" id="GO:0006313">
    <property type="term" value="P:DNA transposition"/>
    <property type="evidence" value="ECO:0007669"/>
    <property type="project" value="InterPro"/>
</dbReference>
<evidence type="ECO:0000313" key="3">
    <source>
        <dbReference type="Proteomes" id="UP000054662"/>
    </source>
</evidence>
<accession>A0A0W1AIY0</accession>
<dbReference type="Pfam" id="PF01797">
    <property type="entry name" value="Y1_Tnp"/>
    <property type="match status" value="1"/>
</dbReference>
<dbReference type="SMART" id="SM01321">
    <property type="entry name" value="Y1_Tnp"/>
    <property type="match status" value="1"/>
</dbReference>
<dbReference type="GO" id="GO:0043565">
    <property type="term" value="F:sequence-specific DNA binding"/>
    <property type="evidence" value="ECO:0007669"/>
    <property type="project" value="TreeGrafter"/>
</dbReference>
<dbReference type="PANTHER" id="PTHR36966">
    <property type="entry name" value="REP-ASSOCIATED TYROSINE TRANSPOSASE"/>
    <property type="match status" value="1"/>
</dbReference>
<dbReference type="SUPFAM" id="SSF143422">
    <property type="entry name" value="Transposase IS200-like"/>
    <property type="match status" value="1"/>
</dbReference>
<evidence type="ECO:0000313" key="2">
    <source>
        <dbReference type="EMBL" id="KTD81192.1"/>
    </source>
</evidence>
<comment type="caution">
    <text evidence="2">The sequence shown here is derived from an EMBL/GenBank/DDBJ whole genome shotgun (WGS) entry which is preliminary data.</text>
</comment>